<keyword evidence="2" id="KW-0472">Membrane</keyword>
<feature type="compositionally biased region" description="Polar residues" evidence="1">
    <location>
        <begin position="33"/>
        <end position="49"/>
    </location>
</feature>
<evidence type="ECO:0000256" key="1">
    <source>
        <dbReference type="SAM" id="MobiDB-lite"/>
    </source>
</evidence>
<keyword evidence="4" id="KW-1185">Reference proteome</keyword>
<feature type="region of interest" description="Disordered" evidence="1">
    <location>
        <begin position="27"/>
        <end position="49"/>
    </location>
</feature>
<dbReference type="AlphaFoldDB" id="A0A5B9PAR8"/>
<feature type="transmembrane region" description="Helical" evidence="2">
    <location>
        <begin position="83"/>
        <end position="101"/>
    </location>
</feature>
<evidence type="ECO:0000313" key="3">
    <source>
        <dbReference type="EMBL" id="QEG20183.1"/>
    </source>
</evidence>
<accession>A0A5B9PAR8</accession>
<organism evidence="3 4">
    <name type="scientific">Mariniblastus fucicola</name>
    <dbReference type="NCBI Taxonomy" id="980251"/>
    <lineage>
        <taxon>Bacteria</taxon>
        <taxon>Pseudomonadati</taxon>
        <taxon>Planctomycetota</taxon>
        <taxon>Planctomycetia</taxon>
        <taxon>Pirellulales</taxon>
        <taxon>Pirellulaceae</taxon>
        <taxon>Mariniblastus</taxon>
    </lineage>
</organism>
<dbReference type="Proteomes" id="UP000322214">
    <property type="component" value="Chromosome"/>
</dbReference>
<feature type="transmembrane region" description="Helical" evidence="2">
    <location>
        <begin position="6"/>
        <end position="24"/>
    </location>
</feature>
<dbReference type="RefSeq" id="WP_075085744.1">
    <property type="nucleotide sequence ID" value="NZ_CP042912.1"/>
</dbReference>
<sequence length="112" mass="12586">MIERIFIPFVATLMAIVLISMSLIRSDDPASRQPASSPPWTKATAENPTGSYRFTVNGWEDTVHWRIDGEETKVEFIDNIHPLIMMLLVVLVAFGLAILASDEESIKSLWPK</sequence>
<keyword evidence="2" id="KW-1133">Transmembrane helix</keyword>
<evidence type="ECO:0000256" key="2">
    <source>
        <dbReference type="SAM" id="Phobius"/>
    </source>
</evidence>
<protein>
    <submittedName>
        <fullName evidence="3">Uncharacterized protein</fullName>
    </submittedName>
</protein>
<gene>
    <name evidence="3" type="ORF">MFFC18_00300</name>
</gene>
<dbReference type="EMBL" id="CP042912">
    <property type="protein sequence ID" value="QEG20183.1"/>
    <property type="molecule type" value="Genomic_DNA"/>
</dbReference>
<reference evidence="3 4" key="1">
    <citation type="submission" date="2019-08" db="EMBL/GenBank/DDBJ databases">
        <title>Deep-cultivation of Planctomycetes and their phenomic and genomic characterization uncovers novel biology.</title>
        <authorList>
            <person name="Wiegand S."/>
            <person name="Jogler M."/>
            <person name="Boedeker C."/>
            <person name="Pinto D."/>
            <person name="Vollmers J."/>
            <person name="Rivas-Marin E."/>
            <person name="Kohn T."/>
            <person name="Peeters S.H."/>
            <person name="Heuer A."/>
            <person name="Rast P."/>
            <person name="Oberbeckmann S."/>
            <person name="Bunk B."/>
            <person name="Jeske O."/>
            <person name="Meyerdierks A."/>
            <person name="Storesund J.E."/>
            <person name="Kallscheuer N."/>
            <person name="Luecker S."/>
            <person name="Lage O.M."/>
            <person name="Pohl T."/>
            <person name="Merkel B.J."/>
            <person name="Hornburger P."/>
            <person name="Mueller R.-W."/>
            <person name="Bruemmer F."/>
            <person name="Labrenz M."/>
            <person name="Spormann A.M."/>
            <person name="Op den Camp H."/>
            <person name="Overmann J."/>
            <person name="Amann R."/>
            <person name="Jetten M.S.M."/>
            <person name="Mascher T."/>
            <person name="Medema M.H."/>
            <person name="Devos D.P."/>
            <person name="Kaster A.-K."/>
            <person name="Ovreas L."/>
            <person name="Rohde M."/>
            <person name="Galperin M.Y."/>
            <person name="Jogler C."/>
        </authorList>
    </citation>
    <scope>NUCLEOTIDE SEQUENCE [LARGE SCALE GENOMIC DNA]</scope>
    <source>
        <strain evidence="3 4">FC18</strain>
    </source>
</reference>
<name>A0A5B9PAR8_9BACT</name>
<keyword evidence="2" id="KW-0812">Transmembrane</keyword>
<evidence type="ECO:0000313" key="4">
    <source>
        <dbReference type="Proteomes" id="UP000322214"/>
    </source>
</evidence>
<proteinExistence type="predicted"/>
<dbReference type="KEGG" id="mff:MFFC18_00300"/>